<protein>
    <submittedName>
        <fullName evidence="1">Uncharacterized protein</fullName>
    </submittedName>
</protein>
<accession>W2RF32</accession>
<name>W2RF32_PHYN3</name>
<dbReference type="Proteomes" id="UP000018817">
    <property type="component" value="Unassembled WGS sequence"/>
</dbReference>
<dbReference type="EMBL" id="KI669561">
    <property type="protein sequence ID" value="ETN23992.1"/>
    <property type="molecule type" value="Genomic_DNA"/>
</dbReference>
<organism evidence="1 2">
    <name type="scientific">Phytophthora nicotianae (strain INRA-310)</name>
    <name type="common">Phytophthora parasitica</name>
    <dbReference type="NCBI Taxonomy" id="761204"/>
    <lineage>
        <taxon>Eukaryota</taxon>
        <taxon>Sar</taxon>
        <taxon>Stramenopiles</taxon>
        <taxon>Oomycota</taxon>
        <taxon>Peronosporomycetes</taxon>
        <taxon>Peronosporales</taxon>
        <taxon>Peronosporaceae</taxon>
        <taxon>Phytophthora</taxon>
    </lineage>
</organism>
<dbReference type="VEuPathDB" id="FungiDB:PPTG_20740"/>
<dbReference type="AlphaFoldDB" id="W2RF32"/>
<reference evidence="2" key="1">
    <citation type="submission" date="2011-12" db="EMBL/GenBank/DDBJ databases">
        <authorList>
            <consortium name="The Broad Institute Genome Sequencing Platform"/>
            <person name="Russ C."/>
            <person name="Tyler B."/>
            <person name="Panabieres F."/>
            <person name="Shan W."/>
            <person name="Tripathy S."/>
            <person name="Grunwald N."/>
            <person name="Machado M."/>
            <person name="Young S.K."/>
            <person name="Zeng Q."/>
            <person name="Gargeya S."/>
            <person name="Fitzgerald M."/>
            <person name="Haas B."/>
            <person name="Abouelleil A."/>
            <person name="Alvarado L."/>
            <person name="Arachchi H.M."/>
            <person name="Berlin A."/>
            <person name="Chapman S.B."/>
            <person name="Gearin G."/>
            <person name="Goldberg J."/>
            <person name="Griggs A."/>
            <person name="Gujja S."/>
            <person name="Hansen M."/>
            <person name="Heiman D."/>
            <person name="Howarth C."/>
            <person name="Larimer J."/>
            <person name="Lui A."/>
            <person name="MacDonald P.J.P."/>
            <person name="McCowen C."/>
            <person name="Montmayeur A."/>
            <person name="Murphy C."/>
            <person name="Neiman D."/>
            <person name="Pearson M."/>
            <person name="Priest M."/>
            <person name="Roberts A."/>
            <person name="Saif S."/>
            <person name="Shea T."/>
            <person name="Sisk P."/>
            <person name="Stolte C."/>
            <person name="Sykes S."/>
            <person name="Wortman J."/>
            <person name="Nusbaum C."/>
            <person name="Birren B."/>
        </authorList>
    </citation>
    <scope>NUCLEOTIDE SEQUENCE [LARGE SCALE GENOMIC DNA]</scope>
    <source>
        <strain evidence="2">INRA-310</strain>
    </source>
</reference>
<evidence type="ECO:0000313" key="1">
    <source>
        <dbReference type="EMBL" id="ETN23992.1"/>
    </source>
</evidence>
<reference evidence="1 2" key="2">
    <citation type="submission" date="2013-11" db="EMBL/GenBank/DDBJ databases">
        <title>The Genome Sequence of Phytophthora parasitica INRA-310.</title>
        <authorList>
            <consortium name="The Broad Institute Genomics Platform"/>
            <person name="Russ C."/>
            <person name="Tyler B."/>
            <person name="Panabieres F."/>
            <person name="Shan W."/>
            <person name="Tripathy S."/>
            <person name="Grunwald N."/>
            <person name="Machado M."/>
            <person name="Johnson C.S."/>
            <person name="Arredondo F."/>
            <person name="Hong C."/>
            <person name="Coffey M."/>
            <person name="Young S.K."/>
            <person name="Zeng Q."/>
            <person name="Gargeya S."/>
            <person name="Fitzgerald M."/>
            <person name="Abouelleil A."/>
            <person name="Alvarado L."/>
            <person name="Chapman S.B."/>
            <person name="Gainer-Dewar J."/>
            <person name="Goldberg J."/>
            <person name="Griggs A."/>
            <person name="Gujja S."/>
            <person name="Hansen M."/>
            <person name="Howarth C."/>
            <person name="Imamovic A."/>
            <person name="Ireland A."/>
            <person name="Larimer J."/>
            <person name="McCowan C."/>
            <person name="Murphy C."/>
            <person name="Pearson M."/>
            <person name="Poon T.W."/>
            <person name="Priest M."/>
            <person name="Roberts A."/>
            <person name="Saif S."/>
            <person name="Shea T."/>
            <person name="Sykes S."/>
            <person name="Wortman J."/>
            <person name="Nusbaum C."/>
            <person name="Birren B."/>
        </authorList>
    </citation>
    <scope>NUCLEOTIDE SEQUENCE [LARGE SCALE GENOMIC DNA]</scope>
    <source>
        <strain evidence="1 2">INRA-310</strain>
    </source>
</reference>
<dbReference type="RefSeq" id="XP_008891186.1">
    <property type="nucleotide sequence ID" value="XM_008892938.1"/>
</dbReference>
<proteinExistence type="predicted"/>
<evidence type="ECO:0000313" key="2">
    <source>
        <dbReference type="Proteomes" id="UP000018817"/>
    </source>
</evidence>
<gene>
    <name evidence="1" type="ORF">PPTG_20740</name>
</gene>
<sequence>MGPTKLKRLQEQYKDVHLVIIDEFSMVSCEISILPEILLS</sequence>
<dbReference type="GeneID" id="20189339"/>